<sequence>MSFRENLEFLHFLRFCLGGKEFLDFVLMEC</sequence>
<dbReference type="Proteomes" id="UP000015893">
    <property type="component" value="Unassembled WGS sequence"/>
</dbReference>
<gene>
    <name evidence="1" type="ORF">N198_01285</name>
</gene>
<proteinExistence type="predicted"/>
<reference evidence="1 2" key="1">
    <citation type="journal article" date="2013" name="Genome Announc.">
        <title>Multiple genome sequences of Helicobacter pylori strains of diverse disease and antibiotic resistance backgrounds from Malaysia.</title>
        <authorList>
            <person name="Rehvathy V."/>
            <person name="Tan M.H."/>
            <person name="Gunaletchumy S.P."/>
            <person name="Teh X."/>
            <person name="Wang S."/>
            <person name="Baybayan P."/>
            <person name="Singh S."/>
            <person name="Ashby M."/>
            <person name="Kaakoush N.O."/>
            <person name="Mitchell H.M."/>
            <person name="Croft L.J."/>
            <person name="Goh K.L."/>
            <person name="Loke M.F."/>
            <person name="Vadivelu J."/>
        </authorList>
    </citation>
    <scope>NUCLEOTIDE SEQUENCE [LARGE SCALE GENOMIC DNA]</scope>
    <source>
        <strain evidence="1 2">UM037</strain>
    </source>
</reference>
<name>A0AB33Z6Y2_HELPX</name>
<evidence type="ECO:0000313" key="2">
    <source>
        <dbReference type="Proteomes" id="UP000015893"/>
    </source>
</evidence>
<dbReference type="AlphaFoldDB" id="A0AB33Z6Y2"/>
<accession>A0AB33Z6Y2</accession>
<comment type="caution">
    <text evidence="1">The sequence shown here is derived from an EMBL/GenBank/DDBJ whole genome shotgun (WGS) entry which is preliminary data.</text>
</comment>
<organism evidence="1 2">
    <name type="scientific">Helicobacter pylori UM037</name>
    <dbReference type="NCBI Taxonomy" id="1321939"/>
    <lineage>
        <taxon>Bacteria</taxon>
        <taxon>Pseudomonadati</taxon>
        <taxon>Campylobacterota</taxon>
        <taxon>Epsilonproteobacteria</taxon>
        <taxon>Campylobacterales</taxon>
        <taxon>Helicobacteraceae</taxon>
        <taxon>Helicobacter</taxon>
    </lineage>
</organism>
<dbReference type="EMBL" id="AUSI01000034">
    <property type="protein sequence ID" value="EQK94559.1"/>
    <property type="molecule type" value="Genomic_DNA"/>
</dbReference>
<evidence type="ECO:0000313" key="1">
    <source>
        <dbReference type="EMBL" id="EQK94559.1"/>
    </source>
</evidence>
<protein>
    <submittedName>
        <fullName evidence="1">Uncharacterized protein</fullName>
    </submittedName>
</protein>